<organism evidence="2 3">
    <name type="scientific">Sphenodon punctatus</name>
    <name type="common">Tuatara</name>
    <name type="synonym">Hatteria punctata</name>
    <dbReference type="NCBI Taxonomy" id="8508"/>
    <lineage>
        <taxon>Eukaryota</taxon>
        <taxon>Metazoa</taxon>
        <taxon>Chordata</taxon>
        <taxon>Craniata</taxon>
        <taxon>Vertebrata</taxon>
        <taxon>Euteleostomi</taxon>
        <taxon>Lepidosauria</taxon>
        <taxon>Sphenodontia</taxon>
        <taxon>Sphenodontidae</taxon>
        <taxon>Sphenodon</taxon>
    </lineage>
</organism>
<evidence type="ECO:0000256" key="1">
    <source>
        <dbReference type="SAM" id="MobiDB-lite"/>
    </source>
</evidence>
<feature type="compositionally biased region" description="Basic and acidic residues" evidence="1">
    <location>
        <begin position="65"/>
        <end position="87"/>
    </location>
</feature>
<name>A0A8D0GMH8_SPHPU</name>
<reference evidence="2" key="1">
    <citation type="submission" date="2025-08" db="UniProtKB">
        <authorList>
            <consortium name="Ensembl"/>
        </authorList>
    </citation>
    <scope>IDENTIFICATION</scope>
</reference>
<dbReference type="PANTHER" id="PTHR14889:SF2">
    <property type="entry name" value="GENE 6377-RELATED"/>
    <property type="match status" value="1"/>
</dbReference>
<feature type="region of interest" description="Disordered" evidence="1">
    <location>
        <begin position="60"/>
        <end position="95"/>
    </location>
</feature>
<dbReference type="GeneTree" id="ENSGT00390000011425"/>
<accession>A0A8D0GMH8</accession>
<reference evidence="2" key="2">
    <citation type="submission" date="2025-09" db="UniProtKB">
        <authorList>
            <consortium name="Ensembl"/>
        </authorList>
    </citation>
    <scope>IDENTIFICATION</scope>
</reference>
<dbReference type="Pfam" id="PF15133">
    <property type="entry name" value="TASL"/>
    <property type="match status" value="1"/>
</dbReference>
<evidence type="ECO:0000313" key="3">
    <source>
        <dbReference type="Proteomes" id="UP000694392"/>
    </source>
</evidence>
<protein>
    <submittedName>
        <fullName evidence="2">Uncharacterized protein</fullName>
    </submittedName>
</protein>
<dbReference type="GO" id="GO:0034121">
    <property type="term" value="P:regulation of toll-like receptor signaling pathway"/>
    <property type="evidence" value="ECO:0007669"/>
    <property type="project" value="InterPro"/>
</dbReference>
<dbReference type="Ensembl" id="ENSSPUT00000008768.1">
    <property type="protein sequence ID" value="ENSSPUP00000008216.1"/>
    <property type="gene ID" value="ENSSPUG00000006370.1"/>
</dbReference>
<proteinExistence type="predicted"/>
<dbReference type="AlphaFoldDB" id="A0A8D0GMH8"/>
<evidence type="ECO:0000313" key="2">
    <source>
        <dbReference type="Ensembl" id="ENSSPUP00000008216.1"/>
    </source>
</evidence>
<keyword evidence="3" id="KW-1185">Reference proteome</keyword>
<sequence length="310" mass="34781">MLAEGFLTAIVYKDRKQTQTYKPHKCQIKQGEKEAWKNQLIETTANEVFAIESEKQNKKIVQGSKIEHNKDLPQEKPTEELPAKEPKQVPVKETPSRALCIPGREQSDDEELDLYTSWSCQNIYQNYPDLHIGGDHIADHMCDSGCIMDQVYDDGPHLLSKDIPLGRSPLVEPLVKHSAPKLLSGAEAGEKSMLILYNQPLSNSVLNGYMERKVEELYKQFFEDHLVRCGSITNLLASSSIMNNLNHISLQLSQEQNTDPSKAREVLLHSLALFSLHNAASGNSSEFSTPDLQISIPLCKKKKDSGVQLT</sequence>
<dbReference type="InterPro" id="IPR027869">
    <property type="entry name" value="TASL"/>
</dbReference>
<dbReference type="PANTHER" id="PTHR14889">
    <property type="entry name" value="RCG36411"/>
    <property type="match status" value="1"/>
</dbReference>
<dbReference type="Proteomes" id="UP000694392">
    <property type="component" value="Unplaced"/>
</dbReference>
<dbReference type="OMA" id="CQNYPDL"/>